<dbReference type="STRING" id="1618358.UX80_C0004G0067"/>
<dbReference type="SMART" id="SM01321">
    <property type="entry name" value="Y1_Tnp"/>
    <property type="match status" value="1"/>
</dbReference>
<comment type="caution">
    <text evidence="2">The sequence shown here is derived from an EMBL/GenBank/DDBJ whole genome shotgun (WGS) entry which is preliminary data.</text>
</comment>
<protein>
    <recommendedName>
        <fullName evidence="1">Transposase IS200-like domain-containing protein</fullName>
    </recommendedName>
</protein>
<organism evidence="2 3">
    <name type="scientific">Candidatus Amesbacteria bacterium GW2011_GWA2_47_11b</name>
    <dbReference type="NCBI Taxonomy" id="1618358"/>
    <lineage>
        <taxon>Bacteria</taxon>
        <taxon>Candidatus Amesiibacteriota</taxon>
    </lineage>
</organism>
<dbReference type="InterPro" id="IPR036515">
    <property type="entry name" value="Transposase_17_sf"/>
</dbReference>
<dbReference type="InterPro" id="IPR002686">
    <property type="entry name" value="Transposase_17"/>
</dbReference>
<dbReference type="AlphaFoldDB" id="A0A0G1RME0"/>
<dbReference type="EMBL" id="LCNO01000004">
    <property type="protein sequence ID" value="KKU58316.1"/>
    <property type="molecule type" value="Genomic_DNA"/>
</dbReference>
<evidence type="ECO:0000259" key="1">
    <source>
        <dbReference type="SMART" id="SM01321"/>
    </source>
</evidence>
<reference evidence="2 3" key="1">
    <citation type="journal article" date="2015" name="Nature">
        <title>rRNA introns, odd ribosomes, and small enigmatic genomes across a large radiation of phyla.</title>
        <authorList>
            <person name="Brown C.T."/>
            <person name="Hug L.A."/>
            <person name="Thomas B.C."/>
            <person name="Sharon I."/>
            <person name="Castelle C.J."/>
            <person name="Singh A."/>
            <person name="Wilkins M.J."/>
            <person name="Williams K.H."/>
            <person name="Banfield J.F."/>
        </authorList>
    </citation>
    <scope>NUCLEOTIDE SEQUENCE [LARGE SCALE GENOMIC DNA]</scope>
</reference>
<gene>
    <name evidence="2" type="ORF">UX80_C0004G0067</name>
</gene>
<dbReference type="PANTHER" id="PTHR34322:SF2">
    <property type="entry name" value="TRANSPOSASE IS200-LIKE DOMAIN-CONTAINING PROTEIN"/>
    <property type="match status" value="1"/>
</dbReference>
<dbReference type="GO" id="GO:0004803">
    <property type="term" value="F:transposase activity"/>
    <property type="evidence" value="ECO:0007669"/>
    <property type="project" value="InterPro"/>
</dbReference>
<proteinExistence type="predicted"/>
<dbReference type="SUPFAM" id="SSF143422">
    <property type="entry name" value="Transposase IS200-like"/>
    <property type="match status" value="1"/>
</dbReference>
<name>A0A0G1RME0_9BACT</name>
<dbReference type="GO" id="GO:0006313">
    <property type="term" value="P:DNA transposition"/>
    <property type="evidence" value="ECO:0007669"/>
    <property type="project" value="InterPro"/>
</dbReference>
<dbReference type="PANTHER" id="PTHR34322">
    <property type="entry name" value="TRANSPOSASE, Y1_TNP DOMAIN-CONTAINING"/>
    <property type="match status" value="1"/>
</dbReference>
<feature type="domain" description="Transposase IS200-like" evidence="1">
    <location>
        <begin position="23"/>
        <end position="167"/>
    </location>
</feature>
<evidence type="ECO:0000313" key="2">
    <source>
        <dbReference type="EMBL" id="KKU58316.1"/>
    </source>
</evidence>
<dbReference type="GO" id="GO:0003677">
    <property type="term" value="F:DNA binding"/>
    <property type="evidence" value="ECO:0007669"/>
    <property type="project" value="InterPro"/>
</dbReference>
<dbReference type="Pfam" id="PF01797">
    <property type="entry name" value="Y1_Tnp"/>
    <property type="match status" value="1"/>
</dbReference>
<dbReference type="Proteomes" id="UP000034307">
    <property type="component" value="Unassembled WGS sequence"/>
</dbReference>
<accession>A0A0G1RME0</accession>
<dbReference type="Gene3D" id="3.30.70.1290">
    <property type="entry name" value="Transposase IS200-like"/>
    <property type="match status" value="1"/>
</dbReference>
<sequence>MFHLRGGTCVTIDLVAGRNIPLITGEYYHVFNRGVAKQPTFISHSDYQQALLGLNYYRFISPPIKLSRFKRFTFQKKAELLSKLDLSGNKWVDIISFVLMPNHFHLLLKQTTDKGIAKYLSLFTNSYTRYFNTKGQRPGPVFQGVFKAVHVESNEQLLHLSRYIHLNPYVSGVTSKTALLTYPWSSLPCYLGEEKNIVDQSIVLSQFKSSSGYKDFVINHADYAQQLEFIKHLTIDTEL</sequence>
<evidence type="ECO:0000313" key="3">
    <source>
        <dbReference type="Proteomes" id="UP000034307"/>
    </source>
</evidence>